<dbReference type="PROSITE" id="PS51462">
    <property type="entry name" value="NUDIX"/>
    <property type="match status" value="1"/>
</dbReference>
<evidence type="ECO:0000256" key="10">
    <source>
        <dbReference type="ARBA" id="ARBA00071467"/>
    </source>
</evidence>
<evidence type="ECO:0000256" key="2">
    <source>
        <dbReference type="ARBA" id="ARBA00004496"/>
    </source>
</evidence>
<dbReference type="GO" id="GO:0005737">
    <property type="term" value="C:cytoplasm"/>
    <property type="evidence" value="ECO:0007669"/>
    <property type="project" value="UniProtKB-SubCell"/>
</dbReference>
<dbReference type="Gene3D" id="3.90.79.10">
    <property type="entry name" value="Nucleoside Triphosphate Pyrophosphohydrolase"/>
    <property type="match status" value="1"/>
</dbReference>
<dbReference type="OrthoDB" id="10249920at2759"/>
<keyword evidence="6" id="KW-0460">Magnesium</keyword>
<sequence length="217" mass="24561">MPDINAMEDLKEVYVGTLTDSKYLHPVRLHYTQGGKKKIWDMMTVHEGVSVLIFNITRKKFVFVRQFRPSIYLNSIPEEDRKGMIDTQKYPASLGVALETCGGILDKDKPLEEIAAEEVREECGYVVDPSTLQRIIGFKGTLDYARDSQTHFYCEVTDDMKQGPGGGNAEEGELIDVVEMSIPEVKAYVEQNNVLSPPALLLTVYWFLLYKAPLYSP</sequence>
<evidence type="ECO:0000256" key="7">
    <source>
        <dbReference type="ARBA" id="ARBA00051086"/>
    </source>
</evidence>
<evidence type="ECO:0000313" key="13">
    <source>
        <dbReference type="EMBL" id="CAD7246545.1"/>
    </source>
</evidence>
<comment type="catalytic activity">
    <reaction evidence="7">
        <text>UDP-sugar + H2O = UMP + alpha-D-aldose 1-phosphate.</text>
        <dbReference type="EC" id="3.6.1.45"/>
    </reaction>
</comment>
<keyword evidence="14" id="KW-1185">Reference proteome</keyword>
<evidence type="ECO:0000256" key="4">
    <source>
        <dbReference type="ARBA" id="ARBA00022490"/>
    </source>
</evidence>
<evidence type="ECO:0000256" key="9">
    <source>
        <dbReference type="ARBA" id="ARBA00066480"/>
    </source>
</evidence>
<dbReference type="GO" id="GO:0046872">
    <property type="term" value="F:metal ion binding"/>
    <property type="evidence" value="ECO:0007669"/>
    <property type="project" value="InterPro"/>
</dbReference>
<comment type="subcellular location">
    <subcellularLocation>
        <location evidence="2">Cytoplasm</location>
    </subcellularLocation>
</comment>
<evidence type="ECO:0000256" key="6">
    <source>
        <dbReference type="ARBA" id="ARBA00022842"/>
    </source>
</evidence>
<dbReference type="NCBIfam" id="TIGR00052">
    <property type="entry name" value="nudix-type nucleoside diphosphatase, YffH/AdpP family"/>
    <property type="match status" value="1"/>
</dbReference>
<keyword evidence="4" id="KW-0963">Cytoplasm</keyword>
<dbReference type="InterPro" id="IPR015797">
    <property type="entry name" value="NUDIX_hydrolase-like_dom_sf"/>
</dbReference>
<dbReference type="EC" id="3.6.1.45" evidence="9"/>
<accession>A0A7R8X9I4</accession>
<dbReference type="Proteomes" id="UP000677054">
    <property type="component" value="Unassembled WGS sequence"/>
</dbReference>
<proteinExistence type="predicted"/>
<dbReference type="EMBL" id="LR900680">
    <property type="protein sequence ID" value="CAD7246545.1"/>
    <property type="molecule type" value="Genomic_DNA"/>
</dbReference>
<dbReference type="FunFam" id="3.90.79.10:FF:000035">
    <property type="entry name" value="Uridine diphosphate glucose pyrophosphatase"/>
    <property type="match status" value="1"/>
</dbReference>
<evidence type="ECO:0000256" key="1">
    <source>
        <dbReference type="ARBA" id="ARBA00001946"/>
    </source>
</evidence>
<reference evidence="13" key="1">
    <citation type="submission" date="2020-11" db="EMBL/GenBank/DDBJ databases">
        <authorList>
            <person name="Tran Van P."/>
        </authorList>
    </citation>
    <scope>NUCLEOTIDE SEQUENCE</scope>
</reference>
<evidence type="ECO:0000256" key="8">
    <source>
        <dbReference type="ARBA" id="ARBA00054674"/>
    </source>
</evidence>
<dbReference type="SUPFAM" id="SSF55811">
    <property type="entry name" value="Nudix"/>
    <property type="match status" value="1"/>
</dbReference>
<keyword evidence="5" id="KW-0378">Hydrolase</keyword>
<evidence type="ECO:0000313" key="14">
    <source>
        <dbReference type="Proteomes" id="UP000677054"/>
    </source>
</evidence>
<dbReference type="GO" id="GO:0006753">
    <property type="term" value="P:nucleoside phosphate metabolic process"/>
    <property type="evidence" value="ECO:0007669"/>
    <property type="project" value="TreeGrafter"/>
</dbReference>
<dbReference type="InterPro" id="IPR000086">
    <property type="entry name" value="NUDIX_hydrolase_dom"/>
</dbReference>
<comment type="function">
    <text evidence="8">Hydrolyzes UDP-glucose to glucose 1-phosphate and UMP and ADP-ribose to ribose 5-phosphate and AMP. The physiological substrate is probably UDP-glucose. Poor activity on other substrates such as ADP-glucose, CDP-glucose, GDP-glucose and GDP-mannose.</text>
</comment>
<gene>
    <name evidence="13" type="ORF">DSTB1V02_LOCUS6393</name>
</gene>
<evidence type="ECO:0000259" key="12">
    <source>
        <dbReference type="PROSITE" id="PS51462"/>
    </source>
</evidence>
<organism evidence="13">
    <name type="scientific">Darwinula stevensoni</name>
    <dbReference type="NCBI Taxonomy" id="69355"/>
    <lineage>
        <taxon>Eukaryota</taxon>
        <taxon>Metazoa</taxon>
        <taxon>Ecdysozoa</taxon>
        <taxon>Arthropoda</taxon>
        <taxon>Crustacea</taxon>
        <taxon>Oligostraca</taxon>
        <taxon>Ostracoda</taxon>
        <taxon>Podocopa</taxon>
        <taxon>Podocopida</taxon>
        <taxon>Darwinulocopina</taxon>
        <taxon>Darwinuloidea</taxon>
        <taxon>Darwinulidae</taxon>
        <taxon>Darwinula</taxon>
    </lineage>
</organism>
<dbReference type="AlphaFoldDB" id="A0A7R8X9I4"/>
<comment type="cofactor">
    <cofactor evidence="1">
        <name>Mg(2+)</name>
        <dbReference type="ChEBI" id="CHEBI:18420"/>
    </cofactor>
</comment>
<dbReference type="GO" id="GO:0008768">
    <property type="term" value="F:UDP-sugar diphosphatase activity"/>
    <property type="evidence" value="ECO:0007669"/>
    <property type="project" value="UniProtKB-EC"/>
</dbReference>
<evidence type="ECO:0000256" key="11">
    <source>
        <dbReference type="ARBA" id="ARBA00080475"/>
    </source>
</evidence>
<comment type="subunit">
    <text evidence="3">Homodimer.</text>
</comment>
<dbReference type="PANTHER" id="PTHR11839">
    <property type="entry name" value="UDP/ADP-SUGAR PYROPHOSPHATASE"/>
    <property type="match status" value="1"/>
</dbReference>
<name>A0A7R8X9I4_9CRUS</name>
<feature type="domain" description="Nudix hydrolase" evidence="12">
    <location>
        <begin position="44"/>
        <end position="202"/>
    </location>
</feature>
<dbReference type="CDD" id="cd18887">
    <property type="entry name" value="NUDIX_UGPPase_Nudt14"/>
    <property type="match status" value="1"/>
</dbReference>
<protein>
    <recommendedName>
        <fullName evidence="10">Uridine diphosphate glucose pyrophosphatase NUDT14</fullName>
        <ecNumber evidence="9">3.6.1.45</ecNumber>
    </recommendedName>
    <alternativeName>
        <fullName evidence="11">Nucleoside diphosphate-linked moiety X motif 14</fullName>
    </alternativeName>
</protein>
<evidence type="ECO:0000256" key="3">
    <source>
        <dbReference type="ARBA" id="ARBA00011738"/>
    </source>
</evidence>
<dbReference type="PANTHER" id="PTHR11839:SF15">
    <property type="entry name" value="URIDINE DIPHOSPHATE GLUCOSE PYROPHOSPHATASE NUDT14"/>
    <property type="match status" value="1"/>
</dbReference>
<evidence type="ECO:0000256" key="5">
    <source>
        <dbReference type="ARBA" id="ARBA00022801"/>
    </source>
</evidence>
<dbReference type="EMBL" id="CAJPEV010001163">
    <property type="protein sequence ID" value="CAG0891112.1"/>
    <property type="molecule type" value="Genomic_DNA"/>
</dbReference>
<dbReference type="InterPro" id="IPR004385">
    <property type="entry name" value="NDP_pyrophosphatase"/>
</dbReference>
<dbReference type="GO" id="GO:0019693">
    <property type="term" value="P:ribose phosphate metabolic process"/>
    <property type="evidence" value="ECO:0007669"/>
    <property type="project" value="TreeGrafter"/>
</dbReference>